<dbReference type="FunFam" id="3.40.50.1700:FF:000003">
    <property type="entry name" value="Probable beta-glucosidase"/>
    <property type="match status" value="1"/>
</dbReference>
<comment type="similarity">
    <text evidence="3 11">Belongs to the glycosyl hydrolase 3 family.</text>
</comment>
<evidence type="ECO:0000256" key="5">
    <source>
        <dbReference type="ARBA" id="ARBA00022729"/>
    </source>
</evidence>
<dbReference type="Gene3D" id="3.40.50.1700">
    <property type="entry name" value="Glycoside hydrolase family 3 C-terminal domain"/>
    <property type="match status" value="1"/>
</dbReference>
<dbReference type="InterPro" id="IPR036962">
    <property type="entry name" value="Glyco_hydro_3_N_sf"/>
</dbReference>
<dbReference type="InterPro" id="IPR019800">
    <property type="entry name" value="Glyco_hydro_3_AS"/>
</dbReference>
<evidence type="ECO:0000256" key="2">
    <source>
        <dbReference type="ARBA" id="ARBA00004987"/>
    </source>
</evidence>
<dbReference type="InterPro" id="IPR013783">
    <property type="entry name" value="Ig-like_fold"/>
</dbReference>
<keyword evidence="6 11" id="KW-0378">Hydrolase</keyword>
<evidence type="ECO:0000313" key="15">
    <source>
        <dbReference type="Proteomes" id="UP000785200"/>
    </source>
</evidence>
<dbReference type="FunFam" id="3.20.20.300:FF:000002">
    <property type="entry name" value="Probable beta-glucosidase"/>
    <property type="match status" value="1"/>
</dbReference>
<dbReference type="EC" id="3.2.1.21" evidence="4 11"/>
<evidence type="ECO:0000256" key="1">
    <source>
        <dbReference type="ARBA" id="ARBA00000448"/>
    </source>
</evidence>
<dbReference type="Proteomes" id="UP000785200">
    <property type="component" value="Unassembled WGS sequence"/>
</dbReference>
<feature type="signal peptide" evidence="12">
    <location>
        <begin position="1"/>
        <end position="17"/>
    </location>
</feature>
<dbReference type="InterPro" id="IPR026891">
    <property type="entry name" value="Fn3-like"/>
</dbReference>
<dbReference type="PANTHER" id="PTHR42715">
    <property type="entry name" value="BETA-GLUCOSIDASE"/>
    <property type="match status" value="1"/>
</dbReference>
<dbReference type="SMART" id="SM01217">
    <property type="entry name" value="Fn3_like"/>
    <property type="match status" value="1"/>
</dbReference>
<dbReference type="OrthoDB" id="416222at2759"/>
<keyword evidence="5 12" id="KW-0732">Signal</keyword>
<keyword evidence="7" id="KW-0325">Glycoprotein</keyword>
<dbReference type="Gene3D" id="2.60.40.10">
    <property type="entry name" value="Immunoglobulins"/>
    <property type="match status" value="1"/>
</dbReference>
<dbReference type="SUPFAM" id="SSF52279">
    <property type="entry name" value="Beta-D-glucan exohydrolase, C-terminal domain"/>
    <property type="match status" value="1"/>
</dbReference>
<evidence type="ECO:0000259" key="13">
    <source>
        <dbReference type="SMART" id="SM01217"/>
    </source>
</evidence>
<dbReference type="Pfam" id="PF14310">
    <property type="entry name" value="Fn3-like"/>
    <property type="match status" value="1"/>
</dbReference>
<dbReference type="InterPro" id="IPR017853">
    <property type="entry name" value="GH"/>
</dbReference>
<evidence type="ECO:0000256" key="6">
    <source>
        <dbReference type="ARBA" id="ARBA00022801"/>
    </source>
</evidence>
<evidence type="ECO:0000256" key="8">
    <source>
        <dbReference type="ARBA" id="ARBA00023277"/>
    </source>
</evidence>
<evidence type="ECO:0000256" key="9">
    <source>
        <dbReference type="ARBA" id="ARBA00023295"/>
    </source>
</evidence>
<proteinExistence type="inferred from homology"/>
<keyword evidence="9 11" id="KW-0326">Glycosidase</keyword>
<organism evidence="14 15">
    <name type="scientific">Hyphodiscus hymeniophilus</name>
    <dbReference type="NCBI Taxonomy" id="353542"/>
    <lineage>
        <taxon>Eukaryota</taxon>
        <taxon>Fungi</taxon>
        <taxon>Dikarya</taxon>
        <taxon>Ascomycota</taxon>
        <taxon>Pezizomycotina</taxon>
        <taxon>Leotiomycetes</taxon>
        <taxon>Helotiales</taxon>
        <taxon>Hyphodiscaceae</taxon>
        <taxon>Hyphodiscus</taxon>
    </lineage>
</organism>
<protein>
    <recommendedName>
        <fullName evidence="4 11">beta-glucosidase</fullName>
        <ecNumber evidence="4 11">3.2.1.21</ecNumber>
    </recommendedName>
</protein>
<dbReference type="GO" id="GO:0009251">
    <property type="term" value="P:glucan catabolic process"/>
    <property type="evidence" value="ECO:0007669"/>
    <property type="project" value="TreeGrafter"/>
</dbReference>
<dbReference type="Pfam" id="PF01915">
    <property type="entry name" value="Glyco_hydro_3_C"/>
    <property type="match status" value="1"/>
</dbReference>
<comment type="pathway">
    <text evidence="2 11">Glycan metabolism; cellulose degradation.</text>
</comment>
<dbReference type="InterPro" id="IPR036881">
    <property type="entry name" value="Glyco_hydro_3_C_sf"/>
</dbReference>
<feature type="domain" description="Fibronectin type III-like" evidence="13">
    <location>
        <begin position="759"/>
        <end position="827"/>
    </location>
</feature>
<keyword evidence="8 11" id="KW-0119">Carbohydrate metabolism</keyword>
<dbReference type="SUPFAM" id="SSF51445">
    <property type="entry name" value="(Trans)glycosidases"/>
    <property type="match status" value="1"/>
</dbReference>
<dbReference type="InterPro" id="IPR050288">
    <property type="entry name" value="Cellulose_deg_GH3"/>
</dbReference>
<comment type="catalytic activity">
    <reaction evidence="1 11">
        <text>Hydrolysis of terminal, non-reducing beta-D-glucosyl residues with release of beta-D-glucose.</text>
        <dbReference type="EC" id="3.2.1.21"/>
    </reaction>
</comment>
<evidence type="ECO:0000313" key="14">
    <source>
        <dbReference type="EMBL" id="KAG0651018.1"/>
    </source>
</evidence>
<evidence type="ECO:0000256" key="7">
    <source>
        <dbReference type="ARBA" id="ARBA00023180"/>
    </source>
</evidence>
<keyword evidence="10 11" id="KW-0624">Polysaccharide degradation</keyword>
<comment type="caution">
    <text evidence="14">The sequence shown here is derived from an EMBL/GenBank/DDBJ whole genome shotgun (WGS) entry which is preliminary data.</text>
</comment>
<sequence length="837" mass="90137">MWFSVATVAALAASANAQATSPPSYPAPWARGGTNEWQDAYTKAVAFVSGLTLLEKINLTTGVGWEGQQCVGNTGSVPRLNFRGLCLQDSPLGVRDTDENSAFPSGMNVAATWSTRLFKSRGNAMGSEHAGKGVDVQLGPVAGPIGRVPEGGRNWEGFSSDPVLTGVAMAETIKGIQDAGVIASAKHFIGNEQEHFRQAVGGLTKFAYSANIDDVTMHELYLWPFADAVRAGVGSVMCSYNQVNNSYASQNSHLLNYLLKNELDFQGFIVSDWWAQVTGVASAFAGLDMTMAGDQNLASGDTFWGSNLTLAVLNGTVPQWRLDDMVVRIMSSWYKVGRDKTAIPINFNSWTLNTTGFAHAQAQEDFTQVNWHVNVQDDHAALIREIGGASTVLLKNTKNALPLNKPKSIAVIGEDAHDNPGGPNACGDRGCDTGTLAMGWGSGTANFPYLIAPVTALAAQAAHDKTKFANVSDNYDLKAIAAAVTGADYALVFANADSGEDYITVDTNQGDRNNLTLWGNGDALVEYVASLNPNTILVLHTVGAVILEAHKNNPNITAILWAGLPGQESGNAITDVLYGKVNPQAKTVFTWGKSREDYGVDVVYTAAEDPLQLNFNEGVFIDYRHFDKYNIEPTYEFGYGLSYTTYKYSNLKIEKLNPGPYQPTHGTTGPAPTFGHIDLDPAHAEFPPGFNAIPFYVYPYISTPVPTGEPQNWPKGATDGSPQPLIGSGGSPGGNRQLYDEMYTVSATVTNTGHVKGTEIAQLYINLGGPNDPKVVLRAFDDLILDPGESETFTYQLTRRDLSNWDPVSQNWVISNFPKTVYVGASSRNLPLSARLH</sequence>
<gene>
    <name evidence="14" type="ORF">D0Z07_2244</name>
</gene>
<evidence type="ECO:0000256" key="4">
    <source>
        <dbReference type="ARBA" id="ARBA00012744"/>
    </source>
</evidence>
<evidence type="ECO:0000256" key="10">
    <source>
        <dbReference type="ARBA" id="ARBA00023326"/>
    </source>
</evidence>
<dbReference type="GO" id="GO:0008422">
    <property type="term" value="F:beta-glucosidase activity"/>
    <property type="evidence" value="ECO:0007669"/>
    <property type="project" value="UniProtKB-EC"/>
</dbReference>
<dbReference type="AlphaFoldDB" id="A0A9P6VP02"/>
<dbReference type="InterPro" id="IPR002772">
    <property type="entry name" value="Glyco_hydro_3_C"/>
</dbReference>
<dbReference type="Pfam" id="PF00933">
    <property type="entry name" value="Glyco_hydro_3"/>
    <property type="match status" value="1"/>
</dbReference>
<evidence type="ECO:0000256" key="11">
    <source>
        <dbReference type="RuleBase" id="RU361161"/>
    </source>
</evidence>
<dbReference type="PROSITE" id="PS00775">
    <property type="entry name" value="GLYCOSYL_HYDROL_F3"/>
    <property type="match status" value="1"/>
</dbReference>
<keyword evidence="15" id="KW-1185">Reference proteome</keyword>
<evidence type="ECO:0000256" key="12">
    <source>
        <dbReference type="SAM" id="SignalP"/>
    </source>
</evidence>
<dbReference type="PRINTS" id="PR00133">
    <property type="entry name" value="GLHYDRLASE3"/>
</dbReference>
<dbReference type="EMBL" id="VNKQ01000005">
    <property type="protein sequence ID" value="KAG0651018.1"/>
    <property type="molecule type" value="Genomic_DNA"/>
</dbReference>
<name>A0A9P6VP02_9HELO</name>
<evidence type="ECO:0000256" key="3">
    <source>
        <dbReference type="ARBA" id="ARBA00005336"/>
    </source>
</evidence>
<dbReference type="Gene3D" id="3.20.20.300">
    <property type="entry name" value="Glycoside hydrolase, family 3, N-terminal domain"/>
    <property type="match status" value="1"/>
</dbReference>
<dbReference type="InterPro" id="IPR001764">
    <property type="entry name" value="Glyco_hydro_3_N"/>
</dbReference>
<feature type="chain" id="PRO_5040234484" description="beta-glucosidase" evidence="12">
    <location>
        <begin position="18"/>
        <end position="837"/>
    </location>
</feature>
<reference evidence="14" key="1">
    <citation type="submission" date="2019-07" db="EMBL/GenBank/DDBJ databases">
        <title>Hyphodiscus hymeniophilus genome sequencing and assembly.</title>
        <authorList>
            <person name="Kramer G."/>
            <person name="Nodwell J."/>
        </authorList>
    </citation>
    <scope>NUCLEOTIDE SEQUENCE</scope>
    <source>
        <strain evidence="14">ATCC 34498</strain>
    </source>
</reference>
<accession>A0A9P6VP02</accession>
<dbReference type="PANTHER" id="PTHR42715:SF29">
    <property type="entry name" value="BETA-GLUCOSIDASE A-RELATED"/>
    <property type="match status" value="1"/>
</dbReference>